<gene>
    <name evidence="10" type="ORF">QCA50_013707</name>
</gene>
<evidence type="ECO:0000256" key="3">
    <source>
        <dbReference type="ARBA" id="ARBA00020984"/>
    </source>
</evidence>
<evidence type="ECO:0000256" key="1">
    <source>
        <dbReference type="ARBA" id="ARBA00004395"/>
    </source>
</evidence>
<comment type="similarity">
    <text evidence="2">Belongs to the COG7 family.</text>
</comment>
<dbReference type="AlphaFoldDB" id="A0AAW0G1W3"/>
<evidence type="ECO:0000256" key="7">
    <source>
        <dbReference type="ARBA" id="ARBA00023136"/>
    </source>
</evidence>
<dbReference type="GO" id="GO:0006886">
    <property type="term" value="P:intracellular protein transport"/>
    <property type="evidence" value="ECO:0007669"/>
    <property type="project" value="InterPro"/>
</dbReference>
<dbReference type="InterPro" id="IPR019335">
    <property type="entry name" value="COG7"/>
</dbReference>
<comment type="caution">
    <text evidence="10">The sequence shown here is derived from an EMBL/GenBank/DDBJ whole genome shotgun (WGS) entry which is preliminary data.</text>
</comment>
<keyword evidence="7" id="KW-0472">Membrane</keyword>
<evidence type="ECO:0000256" key="5">
    <source>
        <dbReference type="ARBA" id="ARBA00022927"/>
    </source>
</evidence>
<feature type="region of interest" description="Disordered" evidence="9">
    <location>
        <begin position="1"/>
        <end position="22"/>
    </location>
</feature>
<comment type="subcellular location">
    <subcellularLocation>
        <location evidence="1">Golgi apparatus membrane</location>
        <topology evidence="1">Peripheral membrane protein</topology>
    </subcellularLocation>
</comment>
<sequence>MRAQARSTSEIEEPVTAGSFSTSEVLDSLEQYDDVVSWINEVLDSGETGNEADDSATSLVDLDRRVTNLVGVLEVASEDTSSQVERLIDTISRGATRLTYDLHFMREGALTLQALLHDVETKTENSVEKETSAALDQLHLLDRAKTNMIAAREVLREAESWSTLESDVTSLLGEQNYEKAAERLSEANKSMIVFQNTPEYENRRTLMVSLQNQLEASLSSALVAAVNSQDVAVCRNYFSIFCNIQRESEFRNYYYGSRRAPLTESWQTIQLADCDNGSPGGTNSSTFAHFLSTFYPSFVSVLQTERTSIPSIFPDPQPTLATLITSTLSALQPTFSQRLSSLSAHYNSLALPELIKVYKTTEEFAVSAEKILEKIGYSTVLSPNPSGERPAKHNRRRSTRMSISGRINLPTSGANATLGVGALAALEWDQDLFEPFIDLQIDYSSLERKFLTNALQDIMDGDVQPSTDHSRLLRERSVDMFSIAEEAMARCIAFTHGYGFAGLIKCLDELFVRFAEQSKAEIATRRTSQQSVAGGASASGDLSDLDYTSEDWSDIQSLLHLLEAVRTFKERMGSFEGKLRSGLLQTSSFIQAARQNPVGFDISGTTRGAIHLLAQSTLNSVELQTLLGQVDPALQAQKNDPNFLSPTPPTPGRSPHVSMIPLPVHHPPILVEAYEAVSQFAKACQIALQDTILRPLRKRLATYPNMTLWSQADPKAKRAGGGGGSALSEVHVPTFSLSPTETIQRVAEGLLNLPRLFEVYAEDDGLSFSLDTLPFVTSELLKSLAEPPVPTSAVPPTPHSRRSPSLSFKMPPVASQAPETEQEFTPEAVSSIWLSSLSLSLLSHLTFDVLPSIRTLSSGGASQLASDLGYLSSIVMALNVESEELERWKECVEWEDGDGKDKAKEVKESNGKVDGVLGTVSKLRGWNI</sequence>
<evidence type="ECO:0000313" key="11">
    <source>
        <dbReference type="Proteomes" id="UP001385951"/>
    </source>
</evidence>
<dbReference type="EMBL" id="JASBNA010000032">
    <property type="protein sequence ID" value="KAK7683035.1"/>
    <property type="molecule type" value="Genomic_DNA"/>
</dbReference>
<dbReference type="Proteomes" id="UP001385951">
    <property type="component" value="Unassembled WGS sequence"/>
</dbReference>
<dbReference type="Pfam" id="PF10191">
    <property type="entry name" value="COG7"/>
    <property type="match status" value="2"/>
</dbReference>
<evidence type="ECO:0000256" key="8">
    <source>
        <dbReference type="ARBA" id="ARBA00031345"/>
    </source>
</evidence>
<keyword evidence="4" id="KW-0813">Transport</keyword>
<proteinExistence type="inferred from homology"/>
<dbReference type="GO" id="GO:0000139">
    <property type="term" value="C:Golgi membrane"/>
    <property type="evidence" value="ECO:0007669"/>
    <property type="project" value="UniProtKB-SubCell"/>
</dbReference>
<feature type="region of interest" description="Disordered" evidence="9">
    <location>
        <begin position="786"/>
        <end position="822"/>
    </location>
</feature>
<protein>
    <recommendedName>
        <fullName evidence="3">Conserved oligomeric Golgi complex subunit 7</fullName>
    </recommendedName>
    <alternativeName>
        <fullName evidence="8">Component of oligomeric Golgi complex 7</fullName>
    </alternativeName>
</protein>
<reference evidence="10 11" key="1">
    <citation type="submission" date="2022-09" db="EMBL/GenBank/DDBJ databases">
        <authorList>
            <person name="Palmer J.M."/>
        </authorList>
    </citation>
    <scope>NUCLEOTIDE SEQUENCE [LARGE SCALE GENOMIC DNA]</scope>
    <source>
        <strain evidence="10 11">DSM 7382</strain>
    </source>
</reference>
<feature type="compositionally biased region" description="Pro residues" evidence="9">
    <location>
        <begin position="787"/>
        <end position="798"/>
    </location>
</feature>
<dbReference type="PANTHER" id="PTHR21443">
    <property type="entry name" value="CONSERVED OLIGOMERIC GOLGI COMPLEX COMPONENT 7"/>
    <property type="match status" value="1"/>
</dbReference>
<dbReference type="GO" id="GO:0006890">
    <property type="term" value="P:retrograde vesicle-mediated transport, Golgi to endoplasmic reticulum"/>
    <property type="evidence" value="ECO:0007669"/>
    <property type="project" value="TreeGrafter"/>
</dbReference>
<dbReference type="GO" id="GO:0017119">
    <property type="term" value="C:Golgi transport complex"/>
    <property type="evidence" value="ECO:0007669"/>
    <property type="project" value="InterPro"/>
</dbReference>
<evidence type="ECO:0000313" key="10">
    <source>
        <dbReference type="EMBL" id="KAK7683035.1"/>
    </source>
</evidence>
<evidence type="ECO:0000256" key="4">
    <source>
        <dbReference type="ARBA" id="ARBA00022448"/>
    </source>
</evidence>
<evidence type="ECO:0000256" key="6">
    <source>
        <dbReference type="ARBA" id="ARBA00023034"/>
    </source>
</evidence>
<keyword evidence="11" id="KW-1185">Reference proteome</keyword>
<name>A0AAW0G1W3_9APHY</name>
<dbReference type="PANTHER" id="PTHR21443:SF0">
    <property type="entry name" value="CONSERVED OLIGOMERIC GOLGI COMPLEX SUBUNIT 7"/>
    <property type="match status" value="1"/>
</dbReference>
<accession>A0AAW0G1W3</accession>
<evidence type="ECO:0000256" key="2">
    <source>
        <dbReference type="ARBA" id="ARBA00005831"/>
    </source>
</evidence>
<keyword evidence="6" id="KW-0333">Golgi apparatus</keyword>
<keyword evidence="5" id="KW-0653">Protein transport</keyword>
<dbReference type="GO" id="GO:0007030">
    <property type="term" value="P:Golgi organization"/>
    <property type="evidence" value="ECO:0007669"/>
    <property type="project" value="TreeGrafter"/>
</dbReference>
<organism evidence="10 11">
    <name type="scientific">Cerrena zonata</name>
    <dbReference type="NCBI Taxonomy" id="2478898"/>
    <lineage>
        <taxon>Eukaryota</taxon>
        <taxon>Fungi</taxon>
        <taxon>Dikarya</taxon>
        <taxon>Basidiomycota</taxon>
        <taxon>Agaricomycotina</taxon>
        <taxon>Agaricomycetes</taxon>
        <taxon>Polyporales</taxon>
        <taxon>Cerrenaceae</taxon>
        <taxon>Cerrena</taxon>
    </lineage>
</organism>
<evidence type="ECO:0000256" key="9">
    <source>
        <dbReference type="SAM" id="MobiDB-lite"/>
    </source>
</evidence>